<feature type="region of interest" description="Disordered" evidence="1">
    <location>
        <begin position="33"/>
        <end position="99"/>
    </location>
</feature>
<dbReference type="OrthoDB" id="4034641at2759"/>
<dbReference type="EMBL" id="FXLY01000009">
    <property type="protein sequence ID" value="SMN21906.1"/>
    <property type="molecule type" value="Genomic_DNA"/>
</dbReference>
<accession>A0A1X7R9L0</accession>
<evidence type="ECO:0000313" key="3">
    <source>
        <dbReference type="Proteomes" id="UP000196158"/>
    </source>
</evidence>
<name>A0A1X7R9L0_9SACH</name>
<dbReference type="AlphaFoldDB" id="A0A1X7R9L0"/>
<organism evidence="2 3">
    <name type="scientific">Maudiozyma saulgeensis</name>
    <dbReference type="NCBI Taxonomy" id="1789683"/>
    <lineage>
        <taxon>Eukaryota</taxon>
        <taxon>Fungi</taxon>
        <taxon>Dikarya</taxon>
        <taxon>Ascomycota</taxon>
        <taxon>Saccharomycotina</taxon>
        <taxon>Saccharomycetes</taxon>
        <taxon>Saccharomycetales</taxon>
        <taxon>Saccharomycetaceae</taxon>
        <taxon>Maudiozyma</taxon>
    </lineage>
</organism>
<protein>
    <submittedName>
        <fullName evidence="2">Uncharacterized protein</fullName>
    </submittedName>
</protein>
<evidence type="ECO:0000256" key="1">
    <source>
        <dbReference type="SAM" id="MobiDB-lite"/>
    </source>
</evidence>
<feature type="compositionally biased region" description="Basic and acidic residues" evidence="1">
    <location>
        <begin position="76"/>
        <end position="99"/>
    </location>
</feature>
<proteinExistence type="predicted"/>
<dbReference type="STRING" id="1789683.A0A1X7R9L0"/>
<gene>
    <name evidence="2" type="ORF">KASA_0J02464G</name>
</gene>
<keyword evidence="3" id="KW-1185">Reference proteome</keyword>
<feature type="compositionally biased region" description="Basic and acidic residues" evidence="1">
    <location>
        <begin position="34"/>
        <end position="68"/>
    </location>
</feature>
<evidence type="ECO:0000313" key="2">
    <source>
        <dbReference type="EMBL" id="SMN21906.1"/>
    </source>
</evidence>
<sequence length="99" mass="11407">MLAPALVRNSMILRPVVVSTRYSMVRMMSSTRNCAKDHRMKHPDAEDVKEQRKFDANKKKLEKLEHGGHSGIMKPSMEKLQQKGENARIEQNRPDDGVY</sequence>
<dbReference type="Proteomes" id="UP000196158">
    <property type="component" value="Unassembled WGS sequence"/>
</dbReference>
<reference evidence="2 3" key="1">
    <citation type="submission" date="2017-04" db="EMBL/GenBank/DDBJ databases">
        <authorList>
            <person name="Afonso C.L."/>
            <person name="Miller P.J."/>
            <person name="Scott M.A."/>
            <person name="Spackman E."/>
            <person name="Goraichik I."/>
            <person name="Dimitrov K.M."/>
            <person name="Suarez D.L."/>
            <person name="Swayne D.E."/>
        </authorList>
    </citation>
    <scope>NUCLEOTIDE SEQUENCE [LARGE SCALE GENOMIC DNA]</scope>
</reference>